<dbReference type="Proteomes" id="UP001247805">
    <property type="component" value="Unassembled WGS sequence"/>
</dbReference>
<keyword evidence="2" id="KW-1185">Reference proteome</keyword>
<comment type="caution">
    <text evidence="1">The sequence shown here is derived from an EMBL/GenBank/DDBJ whole genome shotgun (WGS) entry which is preliminary data.</text>
</comment>
<dbReference type="EMBL" id="JAWDIO010000002">
    <property type="protein sequence ID" value="MDU0353325.1"/>
    <property type="molecule type" value="Genomic_DNA"/>
</dbReference>
<proteinExistence type="predicted"/>
<evidence type="ECO:0000313" key="1">
    <source>
        <dbReference type="EMBL" id="MDU0353325.1"/>
    </source>
</evidence>
<protein>
    <submittedName>
        <fullName evidence="1">Uncharacterized protein</fullName>
    </submittedName>
</protein>
<dbReference type="RefSeq" id="WP_316025007.1">
    <property type="nucleotide sequence ID" value="NZ_JAWDIO010000002.1"/>
</dbReference>
<sequence length="63" mass="7260">MSCSKWLLTIESSPAGDDRLQQQITLSNQLLLRLKTQIQDDDFIEDNLLVSRCICNCQYTKIV</sequence>
<gene>
    <name evidence="1" type="ORF">RS130_04715</name>
</gene>
<organism evidence="1 2">
    <name type="scientific">Paraglaciecola aquimarina</name>
    <dbReference type="NCBI Taxonomy" id="1235557"/>
    <lineage>
        <taxon>Bacteria</taxon>
        <taxon>Pseudomonadati</taxon>
        <taxon>Pseudomonadota</taxon>
        <taxon>Gammaproteobacteria</taxon>
        <taxon>Alteromonadales</taxon>
        <taxon>Alteromonadaceae</taxon>
        <taxon>Paraglaciecola</taxon>
    </lineage>
</organism>
<reference evidence="1 2" key="1">
    <citation type="submission" date="2023-10" db="EMBL/GenBank/DDBJ databases">
        <title>Glaciecola aquimarina strain GGW-M5 nov., isolated from a coastal seawater.</title>
        <authorList>
            <person name="Bayburt H."/>
            <person name="Kim J.M."/>
            <person name="Choi B.J."/>
            <person name="Jeon C.O."/>
        </authorList>
    </citation>
    <scope>NUCLEOTIDE SEQUENCE [LARGE SCALE GENOMIC DNA]</scope>
    <source>
        <strain evidence="1 2">KCTC 32108</strain>
    </source>
</reference>
<name>A0ABU3STI7_9ALTE</name>
<accession>A0ABU3STI7</accession>
<evidence type="ECO:0000313" key="2">
    <source>
        <dbReference type="Proteomes" id="UP001247805"/>
    </source>
</evidence>